<protein>
    <submittedName>
        <fullName evidence="1">Uncharacterized protein</fullName>
    </submittedName>
</protein>
<dbReference type="AlphaFoldDB" id="A0A2T0PPK2"/>
<dbReference type="EMBL" id="PVZC01000016">
    <property type="protein sequence ID" value="PRX90807.1"/>
    <property type="molecule type" value="Genomic_DNA"/>
</dbReference>
<evidence type="ECO:0000313" key="1">
    <source>
        <dbReference type="EMBL" id="PRX90807.1"/>
    </source>
</evidence>
<evidence type="ECO:0000313" key="2">
    <source>
        <dbReference type="Proteomes" id="UP000237846"/>
    </source>
</evidence>
<keyword evidence="2" id="KW-1185">Reference proteome</keyword>
<reference evidence="1 2" key="1">
    <citation type="submission" date="2018-03" db="EMBL/GenBank/DDBJ databases">
        <title>Genomic Encyclopedia of Archaeal and Bacterial Type Strains, Phase II (KMG-II): from individual species to whole genera.</title>
        <authorList>
            <person name="Goeker M."/>
        </authorList>
    </citation>
    <scope>NUCLEOTIDE SEQUENCE [LARGE SCALE GENOMIC DNA]</scope>
    <source>
        <strain evidence="1 2">DSM 45601</strain>
    </source>
</reference>
<comment type="caution">
    <text evidence="1">The sequence shown here is derived from an EMBL/GenBank/DDBJ whole genome shotgun (WGS) entry which is preliminary data.</text>
</comment>
<dbReference type="Proteomes" id="UP000237846">
    <property type="component" value="Unassembled WGS sequence"/>
</dbReference>
<dbReference type="RefSeq" id="WP_170141187.1">
    <property type="nucleotide sequence ID" value="NZ_PVZC01000016.1"/>
</dbReference>
<accession>A0A2T0PPK2</accession>
<gene>
    <name evidence="1" type="ORF">CLV72_1163</name>
</gene>
<proteinExistence type="predicted"/>
<sequence>MAKIRVYAKDGSVLDVTTENLDDQRFYEDLPFNSDAVSRVTVVEERDEK</sequence>
<name>A0A2T0PPK2_9ACTN</name>
<organism evidence="1 2">
    <name type="scientific">Allonocardiopsis opalescens</name>
    <dbReference type="NCBI Taxonomy" id="1144618"/>
    <lineage>
        <taxon>Bacteria</taxon>
        <taxon>Bacillati</taxon>
        <taxon>Actinomycetota</taxon>
        <taxon>Actinomycetes</taxon>
        <taxon>Streptosporangiales</taxon>
        <taxon>Allonocardiopsis</taxon>
    </lineage>
</organism>